<dbReference type="InParanoid" id="A0A218YYA6"/>
<name>A0A218YYA6_9HELO</name>
<evidence type="ECO:0000313" key="2">
    <source>
        <dbReference type="EMBL" id="OWP00404.1"/>
    </source>
</evidence>
<evidence type="ECO:0000256" key="1">
    <source>
        <dbReference type="SAM" id="MobiDB-lite"/>
    </source>
</evidence>
<proteinExistence type="predicted"/>
<evidence type="ECO:0000313" key="3">
    <source>
        <dbReference type="Proteomes" id="UP000242519"/>
    </source>
</evidence>
<comment type="caution">
    <text evidence="2">The sequence shown here is derived from an EMBL/GenBank/DDBJ whole genome shotgun (WGS) entry which is preliminary data.</text>
</comment>
<dbReference type="Proteomes" id="UP000242519">
    <property type="component" value="Unassembled WGS sequence"/>
</dbReference>
<feature type="region of interest" description="Disordered" evidence="1">
    <location>
        <begin position="185"/>
        <end position="230"/>
    </location>
</feature>
<organism evidence="2 3">
    <name type="scientific">Diplocarpon coronariae</name>
    <dbReference type="NCBI Taxonomy" id="2795749"/>
    <lineage>
        <taxon>Eukaryota</taxon>
        <taxon>Fungi</taxon>
        <taxon>Dikarya</taxon>
        <taxon>Ascomycota</taxon>
        <taxon>Pezizomycotina</taxon>
        <taxon>Leotiomycetes</taxon>
        <taxon>Helotiales</taxon>
        <taxon>Drepanopezizaceae</taxon>
        <taxon>Diplocarpon</taxon>
    </lineage>
</organism>
<feature type="region of interest" description="Disordered" evidence="1">
    <location>
        <begin position="1"/>
        <end position="49"/>
    </location>
</feature>
<protein>
    <submittedName>
        <fullName evidence="2">Uncharacterized protein</fullName>
    </submittedName>
</protein>
<sequence length="263" mass="29457">MAHLDRTKQKYQRTPCWTRPPESGATESLTTTHLSTPTPAAAVSHPSSCEKCRDLPQSELAQTKVEHLGALNPRFYEYGEDENDLHEARGLDSNSDEEESSDYSNQHFDKEHFALADLEKARQFYSISGTLPTGQISSFVRHHPKLKLNMRADVILHGLGPLGSGFVPLRMRIYQMCEQIVWEDEPEEFNESDSVSEDMDQSDDEVELGSDNPHESSLDDATPGLGSLQLDDDDEALFRGALLAPEHCISRRESTEPELVIST</sequence>
<feature type="compositionally biased region" description="Acidic residues" evidence="1">
    <location>
        <begin position="185"/>
        <end position="208"/>
    </location>
</feature>
<dbReference type="EMBL" id="MZNU01000326">
    <property type="protein sequence ID" value="OWP00404.1"/>
    <property type="molecule type" value="Genomic_DNA"/>
</dbReference>
<accession>A0A218YYA6</accession>
<gene>
    <name evidence="2" type="ORF">B2J93_3954</name>
</gene>
<reference evidence="2 3" key="1">
    <citation type="submission" date="2017-04" db="EMBL/GenBank/DDBJ databases">
        <title>Draft genome sequence of Marssonina coronaria NL1: causal agent of apple blotch.</title>
        <authorList>
            <person name="Cheng Q."/>
        </authorList>
    </citation>
    <scope>NUCLEOTIDE SEQUENCE [LARGE SCALE GENOMIC DNA]</scope>
    <source>
        <strain evidence="2 3">NL1</strain>
    </source>
</reference>
<feature type="compositionally biased region" description="Low complexity" evidence="1">
    <location>
        <begin position="25"/>
        <end position="42"/>
    </location>
</feature>
<keyword evidence="3" id="KW-1185">Reference proteome</keyword>
<dbReference type="AlphaFoldDB" id="A0A218YYA6"/>